<evidence type="ECO:0000256" key="1">
    <source>
        <dbReference type="SAM" id="Phobius"/>
    </source>
</evidence>
<dbReference type="PANTHER" id="PTHR15887:SF1">
    <property type="entry name" value="TRANSMEMBRANE PROTEIN 69"/>
    <property type="match status" value="1"/>
</dbReference>
<comment type="caution">
    <text evidence="2">The sequence shown here is derived from an EMBL/GenBank/DDBJ whole genome shotgun (WGS) entry which is preliminary data.</text>
</comment>
<dbReference type="InterPro" id="IPR021836">
    <property type="entry name" value="DUF3429"/>
</dbReference>
<protein>
    <submittedName>
        <fullName evidence="2">DUF3429 family protein</fullName>
    </submittedName>
</protein>
<feature type="transmembrane region" description="Helical" evidence="1">
    <location>
        <begin position="12"/>
        <end position="32"/>
    </location>
</feature>
<evidence type="ECO:0000313" key="3">
    <source>
        <dbReference type="Proteomes" id="UP000441032"/>
    </source>
</evidence>
<dbReference type="PANTHER" id="PTHR15887">
    <property type="entry name" value="TRANSMEMBRANE PROTEIN 69"/>
    <property type="match status" value="1"/>
</dbReference>
<reference evidence="2 3" key="1">
    <citation type="submission" date="2019-11" db="EMBL/GenBank/DDBJ databases">
        <title>Phenotypic characterization of an OXA-22 and OXA-60 co-producing Ralstonia pickettii clinical strain.</title>
        <authorList>
            <person name="He F."/>
        </authorList>
    </citation>
    <scope>NUCLEOTIDE SEQUENCE [LARGE SCALE GENOMIC DNA]</scope>
    <source>
        <strain evidence="2 3">PSLESD1</strain>
    </source>
</reference>
<dbReference type="EMBL" id="WJYN01000001">
    <property type="protein sequence ID" value="MRS97923.1"/>
    <property type="molecule type" value="Genomic_DNA"/>
</dbReference>
<name>A0A7X2L8N9_RALPI</name>
<proteinExistence type="predicted"/>
<feature type="transmembrane region" description="Helical" evidence="1">
    <location>
        <begin position="130"/>
        <end position="150"/>
    </location>
</feature>
<dbReference type="AlphaFoldDB" id="A0A7X2L8N9"/>
<keyword evidence="1" id="KW-1133">Transmembrane helix</keyword>
<gene>
    <name evidence="2" type="ORF">GJQ57_04550</name>
</gene>
<sequence>MTTETASQRGFAALLGIGGLIPFIVLAGLSLGDTSSRIEYQRSLLVYATCITSFVGAVHWGLALRTASATRVHRVQLVWSIVPSLAAWVVAIGSEAPIALVRMAVVLAVCWLTDAVFARRGAIPAWYFRLRSVLTVVAVASLALSGFPGLL</sequence>
<organism evidence="2 3">
    <name type="scientific">Ralstonia pickettii</name>
    <name type="common">Burkholderia pickettii</name>
    <dbReference type="NCBI Taxonomy" id="329"/>
    <lineage>
        <taxon>Bacteria</taxon>
        <taxon>Pseudomonadati</taxon>
        <taxon>Pseudomonadota</taxon>
        <taxon>Betaproteobacteria</taxon>
        <taxon>Burkholderiales</taxon>
        <taxon>Burkholderiaceae</taxon>
        <taxon>Ralstonia</taxon>
    </lineage>
</organism>
<feature type="transmembrane region" description="Helical" evidence="1">
    <location>
        <begin position="44"/>
        <end position="63"/>
    </location>
</feature>
<dbReference type="Proteomes" id="UP000441032">
    <property type="component" value="Unassembled WGS sequence"/>
</dbReference>
<dbReference type="Pfam" id="PF11911">
    <property type="entry name" value="DUF3429"/>
    <property type="match status" value="1"/>
</dbReference>
<evidence type="ECO:0000313" key="2">
    <source>
        <dbReference type="EMBL" id="MRS97923.1"/>
    </source>
</evidence>
<accession>A0A7X2L8N9</accession>
<keyword evidence="1" id="KW-0472">Membrane</keyword>
<keyword evidence="1" id="KW-0812">Transmembrane</keyword>
<dbReference type="RefSeq" id="WP_154205879.1">
    <property type="nucleotide sequence ID" value="NZ_WJYN01000001.1"/>
</dbReference>